<feature type="non-terminal residue" evidence="1">
    <location>
        <position position="1"/>
    </location>
</feature>
<evidence type="ECO:0000313" key="1">
    <source>
        <dbReference type="EMBL" id="RRT40002.1"/>
    </source>
</evidence>
<gene>
    <name evidence="1" type="ORF">B296_00050532</name>
</gene>
<accession>A0A426XKL6</accession>
<name>A0A426XKL6_ENSVE</name>
<dbReference type="Proteomes" id="UP000287651">
    <property type="component" value="Unassembled WGS sequence"/>
</dbReference>
<proteinExistence type="predicted"/>
<protein>
    <submittedName>
        <fullName evidence="1">Uncharacterized protein</fullName>
    </submittedName>
</protein>
<dbReference type="AlphaFoldDB" id="A0A426XKL6"/>
<reference evidence="1 2" key="1">
    <citation type="journal article" date="2014" name="Agronomy (Basel)">
        <title>A Draft Genome Sequence for Ensete ventricosum, the Drought-Tolerant Tree Against Hunger.</title>
        <authorList>
            <person name="Harrison J."/>
            <person name="Moore K.A."/>
            <person name="Paszkiewicz K."/>
            <person name="Jones T."/>
            <person name="Grant M."/>
            <person name="Ambacheew D."/>
            <person name="Muzemil S."/>
            <person name="Studholme D.J."/>
        </authorList>
    </citation>
    <scope>NUCLEOTIDE SEQUENCE [LARGE SCALE GENOMIC DNA]</scope>
</reference>
<comment type="caution">
    <text evidence="1">The sequence shown here is derived from an EMBL/GenBank/DDBJ whole genome shotgun (WGS) entry which is preliminary data.</text>
</comment>
<evidence type="ECO:0000313" key="2">
    <source>
        <dbReference type="Proteomes" id="UP000287651"/>
    </source>
</evidence>
<organism evidence="1 2">
    <name type="scientific">Ensete ventricosum</name>
    <name type="common">Abyssinian banana</name>
    <name type="synonym">Musa ensete</name>
    <dbReference type="NCBI Taxonomy" id="4639"/>
    <lineage>
        <taxon>Eukaryota</taxon>
        <taxon>Viridiplantae</taxon>
        <taxon>Streptophyta</taxon>
        <taxon>Embryophyta</taxon>
        <taxon>Tracheophyta</taxon>
        <taxon>Spermatophyta</taxon>
        <taxon>Magnoliopsida</taxon>
        <taxon>Liliopsida</taxon>
        <taxon>Zingiberales</taxon>
        <taxon>Musaceae</taxon>
        <taxon>Ensete</taxon>
    </lineage>
</organism>
<dbReference type="EMBL" id="AMZH03019710">
    <property type="protein sequence ID" value="RRT40002.1"/>
    <property type="molecule type" value="Genomic_DNA"/>
</dbReference>
<sequence>RLRCVTKPQCNDPEVVIEVLDVFGFHQIRIPLLEWKRRRWCESIRQAFEKNIARGFSLQLRSYGLLRVP</sequence>